<name>A0ABV6KEY5_9BACI</name>
<proteinExistence type="predicted"/>
<dbReference type="RefSeq" id="WP_335961755.1">
    <property type="nucleotide sequence ID" value="NZ_JAXBLX010000020.1"/>
</dbReference>
<keyword evidence="2" id="KW-1185">Reference proteome</keyword>
<dbReference type="EMBL" id="JBHLUX010000037">
    <property type="protein sequence ID" value="MFC0471879.1"/>
    <property type="molecule type" value="Genomic_DNA"/>
</dbReference>
<protein>
    <submittedName>
        <fullName evidence="1">Uncharacterized protein</fullName>
    </submittedName>
</protein>
<comment type="caution">
    <text evidence="1">The sequence shown here is derived from an EMBL/GenBank/DDBJ whole genome shotgun (WGS) entry which is preliminary data.</text>
</comment>
<dbReference type="Proteomes" id="UP001589838">
    <property type="component" value="Unassembled WGS sequence"/>
</dbReference>
<organism evidence="1 2">
    <name type="scientific">Halalkalibacter kiskunsagensis</name>
    <dbReference type="NCBI Taxonomy" id="1548599"/>
    <lineage>
        <taxon>Bacteria</taxon>
        <taxon>Bacillati</taxon>
        <taxon>Bacillota</taxon>
        <taxon>Bacilli</taxon>
        <taxon>Bacillales</taxon>
        <taxon>Bacillaceae</taxon>
        <taxon>Halalkalibacter</taxon>
    </lineage>
</organism>
<evidence type="ECO:0000313" key="2">
    <source>
        <dbReference type="Proteomes" id="UP001589838"/>
    </source>
</evidence>
<gene>
    <name evidence="1" type="ORF">ACFFHM_15585</name>
</gene>
<sequence>MKKAIALFSLAAIIAYVSLYVLNNDKKNEQIADFDAGEEQVEGVEVIVVASEDDEETEQVETTAAVHEVISQAHETLNNITGWDNHNKYKDSTSDEWKGITQSLHSHADRIEAASDLIEGDLKEDLEDFVMITRYAADSHDHSALLYSHRIIHDVDTVYNDKEKSTFNASRLSNWGGSAKRTIERLLGETGSDE</sequence>
<evidence type="ECO:0000313" key="1">
    <source>
        <dbReference type="EMBL" id="MFC0471879.1"/>
    </source>
</evidence>
<reference evidence="1 2" key="1">
    <citation type="submission" date="2024-09" db="EMBL/GenBank/DDBJ databases">
        <authorList>
            <person name="Sun Q."/>
            <person name="Mori K."/>
        </authorList>
    </citation>
    <scope>NUCLEOTIDE SEQUENCE [LARGE SCALE GENOMIC DNA]</scope>
    <source>
        <strain evidence="1 2">NCAIM B.02610</strain>
    </source>
</reference>
<accession>A0ABV6KEY5</accession>